<evidence type="ECO:0000256" key="14">
    <source>
        <dbReference type="ARBA" id="ARBA00023160"/>
    </source>
</evidence>
<evidence type="ECO:0000256" key="6">
    <source>
        <dbReference type="ARBA" id="ARBA00022723"/>
    </source>
</evidence>
<evidence type="ECO:0000256" key="5">
    <source>
        <dbReference type="ARBA" id="ARBA00022692"/>
    </source>
</evidence>
<dbReference type="OrthoDB" id="260519at2759"/>
<name>A0A250WT95_9CHLO</name>
<dbReference type="GO" id="GO:0005506">
    <property type="term" value="F:iron ion binding"/>
    <property type="evidence" value="ECO:0007669"/>
    <property type="project" value="InterPro"/>
</dbReference>
<comment type="similarity">
    <text evidence="3">Belongs to the sterol desaturase family.</text>
</comment>
<dbReference type="CDD" id="cd02947">
    <property type="entry name" value="TRX_family"/>
    <property type="match status" value="1"/>
</dbReference>
<dbReference type="PROSITE" id="PS51352">
    <property type="entry name" value="THIOREDOXIN_2"/>
    <property type="match status" value="1"/>
</dbReference>
<feature type="transmembrane region" description="Helical" evidence="15">
    <location>
        <begin position="64"/>
        <end position="86"/>
    </location>
</feature>
<evidence type="ECO:0000256" key="8">
    <source>
        <dbReference type="ARBA" id="ARBA00022832"/>
    </source>
</evidence>
<evidence type="ECO:0000313" key="18">
    <source>
        <dbReference type="Proteomes" id="UP000232323"/>
    </source>
</evidence>
<dbReference type="InterPro" id="IPR014430">
    <property type="entry name" value="Scs7"/>
</dbReference>
<dbReference type="PANTHER" id="PTHR12863:SF1">
    <property type="entry name" value="FATTY ACID 2-HYDROXYLASE"/>
    <property type="match status" value="1"/>
</dbReference>
<comment type="subcellular location">
    <subcellularLocation>
        <location evidence="2">Endoplasmic reticulum membrane</location>
        <topology evidence="2">Multi-pass membrane protein</topology>
    </subcellularLocation>
</comment>
<reference evidence="17 18" key="1">
    <citation type="submission" date="2017-08" db="EMBL/GenBank/DDBJ databases">
        <title>Acidophilic green algal genome provides insights into adaptation to an acidic environment.</title>
        <authorList>
            <person name="Hirooka S."/>
            <person name="Hirose Y."/>
            <person name="Kanesaki Y."/>
            <person name="Higuchi S."/>
            <person name="Fujiwara T."/>
            <person name="Onuma R."/>
            <person name="Era A."/>
            <person name="Ohbayashi R."/>
            <person name="Uzuka A."/>
            <person name="Nozaki H."/>
            <person name="Yoshikawa H."/>
            <person name="Miyagishima S.Y."/>
        </authorList>
    </citation>
    <scope>NUCLEOTIDE SEQUENCE [LARGE SCALE GENOMIC DNA]</scope>
    <source>
        <strain evidence="17 18">NIES-2499</strain>
    </source>
</reference>
<proteinExistence type="inferred from homology"/>
<dbReference type="Pfam" id="PF00085">
    <property type="entry name" value="Thioredoxin"/>
    <property type="match status" value="1"/>
</dbReference>
<comment type="caution">
    <text evidence="17">The sequence shown here is derived from an EMBL/GenBank/DDBJ whole genome shotgun (WGS) entry which is preliminary data.</text>
</comment>
<gene>
    <name evidence="17" type="ORF">CEUSTIGMA_g1332.t1</name>
</gene>
<dbReference type="Gene3D" id="3.40.30.10">
    <property type="entry name" value="Glutaredoxin"/>
    <property type="match status" value="1"/>
</dbReference>
<feature type="domain" description="Thioredoxin" evidence="16">
    <location>
        <begin position="261"/>
        <end position="389"/>
    </location>
</feature>
<keyword evidence="18" id="KW-1185">Reference proteome</keyword>
<evidence type="ECO:0000256" key="3">
    <source>
        <dbReference type="ARBA" id="ARBA00009324"/>
    </source>
</evidence>
<dbReference type="InterPro" id="IPR036249">
    <property type="entry name" value="Thioredoxin-like_sf"/>
</dbReference>
<dbReference type="InterPro" id="IPR013766">
    <property type="entry name" value="Thioredoxin_domain"/>
</dbReference>
<keyword evidence="9" id="KW-0862">Zinc</keyword>
<evidence type="ECO:0000256" key="11">
    <source>
        <dbReference type="ARBA" id="ARBA00023002"/>
    </source>
</evidence>
<keyword evidence="7" id="KW-0256">Endoplasmic reticulum</keyword>
<evidence type="ECO:0000256" key="12">
    <source>
        <dbReference type="ARBA" id="ARBA00023098"/>
    </source>
</evidence>
<dbReference type="InterPro" id="IPR006694">
    <property type="entry name" value="Fatty_acid_hydroxylase"/>
</dbReference>
<keyword evidence="13 15" id="KW-0472">Membrane</keyword>
<comment type="cofactor">
    <cofactor evidence="1">
        <name>Zn(2+)</name>
        <dbReference type="ChEBI" id="CHEBI:29105"/>
    </cofactor>
</comment>
<organism evidence="17 18">
    <name type="scientific">Chlamydomonas eustigma</name>
    <dbReference type="NCBI Taxonomy" id="1157962"/>
    <lineage>
        <taxon>Eukaryota</taxon>
        <taxon>Viridiplantae</taxon>
        <taxon>Chlorophyta</taxon>
        <taxon>core chlorophytes</taxon>
        <taxon>Chlorophyceae</taxon>
        <taxon>CS clade</taxon>
        <taxon>Chlamydomonadales</taxon>
        <taxon>Chlamydomonadaceae</taxon>
        <taxon>Chlamydomonas</taxon>
    </lineage>
</organism>
<accession>A0A250WT95</accession>
<dbReference type="EMBL" id="BEGY01000005">
    <property type="protein sequence ID" value="GAX73882.1"/>
    <property type="molecule type" value="Genomic_DNA"/>
</dbReference>
<evidence type="ECO:0000259" key="16">
    <source>
        <dbReference type="PROSITE" id="PS51352"/>
    </source>
</evidence>
<dbReference type="STRING" id="1157962.A0A250WT95"/>
<evidence type="ECO:0000256" key="7">
    <source>
        <dbReference type="ARBA" id="ARBA00022824"/>
    </source>
</evidence>
<evidence type="ECO:0000256" key="1">
    <source>
        <dbReference type="ARBA" id="ARBA00001947"/>
    </source>
</evidence>
<keyword evidence="4" id="KW-0444">Lipid biosynthesis</keyword>
<keyword evidence="12" id="KW-0443">Lipid metabolism</keyword>
<keyword evidence="14" id="KW-0275">Fatty acid biosynthesis</keyword>
<dbReference type="Proteomes" id="UP000232323">
    <property type="component" value="Unassembled WGS sequence"/>
</dbReference>
<keyword evidence="10 15" id="KW-1133">Transmembrane helix</keyword>
<keyword evidence="6" id="KW-0479">Metal-binding</keyword>
<protein>
    <recommendedName>
        <fullName evidence="16">Thioredoxin domain-containing protein</fullName>
    </recommendedName>
</protein>
<evidence type="ECO:0000256" key="10">
    <source>
        <dbReference type="ARBA" id="ARBA00022989"/>
    </source>
</evidence>
<dbReference type="PANTHER" id="PTHR12863">
    <property type="entry name" value="FATTY ACID HYDROXYLASE"/>
    <property type="match status" value="1"/>
</dbReference>
<sequence>MEDDKSSTDFKVIPSDKLIDATKPIVFHVGCLGDRYWKWVNQPEPGKPRFFHSPIIEACSKTPWWVVPLLWIPVFTSVLCYSTWVLSVGSQSTVACILTGILAWQCLEYTIHRYAFHANLNSYWGITFHFLFHGCHHKYPMDAERLVFPPVPASLLVAAVYLLLTASLPLQAALPLFSGMGYGYVLYDCAHYAFHHSRRRLKWVPLLEELRRRHMHHHYCDHDSGYGISSKFIDVALGTSAKLRYSCARSSQVLTKLDVSTRAGSSIDPLAARTKYESGHVLTISSPDKLQSLIEEYDGKLVVLMCKSSHCKPCKAFMLKYHGLATRFPDYVFLDVIGDESPVTRKMMVDYKIKATPTFLLFRDGSLQETVSGTGSNKLLRSLLAQLKEGERGRDWIEEEEEEIQNE</sequence>
<evidence type="ECO:0000256" key="4">
    <source>
        <dbReference type="ARBA" id="ARBA00022516"/>
    </source>
</evidence>
<dbReference type="SUPFAM" id="SSF52833">
    <property type="entry name" value="Thioredoxin-like"/>
    <property type="match status" value="1"/>
</dbReference>
<evidence type="ECO:0000256" key="15">
    <source>
        <dbReference type="SAM" id="Phobius"/>
    </source>
</evidence>
<keyword evidence="11" id="KW-0560">Oxidoreductase</keyword>
<feature type="transmembrane region" description="Helical" evidence="15">
    <location>
        <begin position="172"/>
        <end position="194"/>
    </location>
</feature>
<dbReference type="GO" id="GO:0006633">
    <property type="term" value="P:fatty acid biosynthetic process"/>
    <property type="evidence" value="ECO:0007669"/>
    <property type="project" value="UniProtKB-KW"/>
</dbReference>
<evidence type="ECO:0000256" key="9">
    <source>
        <dbReference type="ARBA" id="ARBA00022833"/>
    </source>
</evidence>
<evidence type="ECO:0000256" key="2">
    <source>
        <dbReference type="ARBA" id="ARBA00004477"/>
    </source>
</evidence>
<evidence type="ECO:0000313" key="17">
    <source>
        <dbReference type="EMBL" id="GAX73882.1"/>
    </source>
</evidence>
<evidence type="ECO:0000256" key="13">
    <source>
        <dbReference type="ARBA" id="ARBA00023136"/>
    </source>
</evidence>
<dbReference type="GO" id="GO:0080132">
    <property type="term" value="F:fatty acid 2-hydroxylase activity"/>
    <property type="evidence" value="ECO:0007669"/>
    <property type="project" value="InterPro"/>
</dbReference>
<dbReference type="AlphaFoldDB" id="A0A250WT95"/>
<keyword evidence="5 15" id="KW-0812">Transmembrane</keyword>
<dbReference type="Pfam" id="PF04116">
    <property type="entry name" value="FA_hydroxylase"/>
    <property type="match status" value="1"/>
</dbReference>
<keyword evidence="8" id="KW-0276">Fatty acid metabolism</keyword>
<dbReference type="GO" id="GO:0005789">
    <property type="term" value="C:endoplasmic reticulum membrane"/>
    <property type="evidence" value="ECO:0007669"/>
    <property type="project" value="UniProtKB-SubCell"/>
</dbReference>
<feature type="transmembrane region" description="Helical" evidence="15">
    <location>
        <begin position="146"/>
        <end position="166"/>
    </location>
</feature>